<evidence type="ECO:0008006" key="3">
    <source>
        <dbReference type="Google" id="ProtNLM"/>
    </source>
</evidence>
<sequence length="189" mass="19964">MNPVQPRPNSDVLAPLAGTGELADYEAGSPELAVRIANALVRDWCGWHIAPTITETVVADGSGTAVLMLPTLHLRDVHTVTENGHPIDLTRVRWSGAGYLRRDTAWTGREQGVRAGITHGWPDPPPVVAAVVLGIAKRAKDTPATAIRARTAGPFSETLTTGPDGSVGGVTLTPAERDLLALYRIVPTS</sequence>
<dbReference type="EMBL" id="CP023778">
    <property type="protein sequence ID" value="ATL65138.1"/>
    <property type="molecule type" value="Genomic_DNA"/>
</dbReference>
<proteinExistence type="predicted"/>
<gene>
    <name evidence="1" type="ORF">CRH09_01730</name>
</gene>
<dbReference type="AlphaFoldDB" id="A0A291RCU9"/>
<evidence type="ECO:0000313" key="1">
    <source>
        <dbReference type="EMBL" id="ATL65138.1"/>
    </source>
</evidence>
<evidence type="ECO:0000313" key="2">
    <source>
        <dbReference type="Proteomes" id="UP000221961"/>
    </source>
</evidence>
<accession>A0A291RCU9</accession>
<protein>
    <recommendedName>
        <fullName evidence="3">Head-to-tail adaptor</fullName>
    </recommendedName>
</protein>
<name>A0A291RCU9_9NOCA</name>
<reference evidence="1 2" key="1">
    <citation type="submission" date="2017-10" db="EMBL/GenBank/DDBJ databases">
        <title>Comparative genomics between pathogenic Norcardia.</title>
        <authorList>
            <person name="Zeng L."/>
        </authorList>
    </citation>
    <scope>NUCLEOTIDE SEQUENCE [LARGE SCALE GENOMIC DNA]</scope>
    <source>
        <strain evidence="1 2">NC_YFY_NT001</strain>
    </source>
</reference>
<dbReference type="Proteomes" id="UP000221961">
    <property type="component" value="Chromosome"/>
</dbReference>
<dbReference type="KEGG" id="ntp:CRH09_01730"/>
<organism evidence="1 2">
    <name type="scientific">Nocardia terpenica</name>
    <dbReference type="NCBI Taxonomy" id="455432"/>
    <lineage>
        <taxon>Bacteria</taxon>
        <taxon>Bacillati</taxon>
        <taxon>Actinomycetota</taxon>
        <taxon>Actinomycetes</taxon>
        <taxon>Mycobacteriales</taxon>
        <taxon>Nocardiaceae</taxon>
        <taxon>Nocardia</taxon>
    </lineage>
</organism>